<dbReference type="PANTHER" id="PTHR35093:SF8">
    <property type="entry name" value="OUTER MEMBRANE PROTEIN NMB0088-RELATED"/>
    <property type="match status" value="1"/>
</dbReference>
<feature type="signal peptide" evidence="8">
    <location>
        <begin position="1"/>
        <end position="25"/>
    </location>
</feature>
<dbReference type="SUPFAM" id="SSF56935">
    <property type="entry name" value="Porins"/>
    <property type="match status" value="1"/>
</dbReference>
<comment type="similarity">
    <text evidence="2">Belongs to the OmpP1/FadL family.</text>
</comment>
<evidence type="ECO:0000313" key="9">
    <source>
        <dbReference type="EMBL" id="CAH2400536.1"/>
    </source>
</evidence>
<sequence length="415" mass="43873">MNNLRLKALLGAGCFSLLMSGVANAGGFDRGGVNIDQLFDAAPYSFDAGVTYVSPQRTLKNVQRLDSPPNPVALSSSSVDVGGDYAVPRIGIKANIFEPVDCLATYTEPYGAEADFGMNNAYSPSAVEYYVRTNDFGLTCSYKVNVGKGTFRFIGGVSYQEVDAFLSRQTLLAFGNTGLGKFQLSDEAWGWRVGAAYEIPEIALRASLVYSSSYKYDELSGTVDSTGFRGAFPADLVPGSTGVFPVSASAEIPQAVELKLQSGIAPGWLAFGSIRWQEWSKLGIIPIQGVRSPVTGGIPGSPDSPVSFDLLYRDGWTVSGGIAHKFTDQLSAAVSLTWDRGTSTTSGYQSDTWSVASGISYSPNEKIEVRLGGSIGVLTGGSSTFTGAGDTANAITYTYDDDLLLAGSASVKVKF</sequence>
<comment type="subcellular location">
    <subcellularLocation>
        <location evidence="1">Cell outer membrane</location>
        <topology evidence="1">Multi-pass membrane protein</topology>
    </subcellularLocation>
</comment>
<dbReference type="Proteomes" id="UP001152604">
    <property type="component" value="Unassembled WGS sequence"/>
</dbReference>
<organism evidence="9 10">
    <name type="scientific">Mesorhizobium ventifaucium</name>
    <dbReference type="NCBI Taxonomy" id="666020"/>
    <lineage>
        <taxon>Bacteria</taxon>
        <taxon>Pseudomonadati</taxon>
        <taxon>Pseudomonadota</taxon>
        <taxon>Alphaproteobacteria</taxon>
        <taxon>Hyphomicrobiales</taxon>
        <taxon>Phyllobacteriaceae</taxon>
        <taxon>Mesorhizobium</taxon>
    </lineage>
</organism>
<evidence type="ECO:0000313" key="10">
    <source>
        <dbReference type="Proteomes" id="UP001152604"/>
    </source>
</evidence>
<keyword evidence="7" id="KW-0998">Cell outer membrane</keyword>
<dbReference type="PANTHER" id="PTHR35093">
    <property type="entry name" value="OUTER MEMBRANE PROTEIN NMB0088-RELATED"/>
    <property type="match status" value="1"/>
</dbReference>
<keyword evidence="5 8" id="KW-0732">Signal</keyword>
<protein>
    <submittedName>
        <fullName evidence="9">Long-chain fatty acid transporter</fullName>
    </submittedName>
</protein>
<evidence type="ECO:0000256" key="2">
    <source>
        <dbReference type="ARBA" id="ARBA00008163"/>
    </source>
</evidence>
<dbReference type="Gene3D" id="2.40.160.60">
    <property type="entry name" value="Outer membrane protein transport protein (OMPP1/FadL/TodX)"/>
    <property type="match status" value="1"/>
</dbReference>
<keyword evidence="6" id="KW-0472">Membrane</keyword>
<accession>A0ABM9DUZ4</accession>
<keyword evidence="10" id="KW-1185">Reference proteome</keyword>
<dbReference type="EMBL" id="CAKXZS010000018">
    <property type="protein sequence ID" value="CAH2400536.1"/>
    <property type="molecule type" value="Genomic_DNA"/>
</dbReference>
<dbReference type="RefSeq" id="WP_254025474.1">
    <property type="nucleotide sequence ID" value="NZ_CAKXZS010000018.1"/>
</dbReference>
<comment type="caution">
    <text evidence="9">The sequence shown here is derived from an EMBL/GenBank/DDBJ whole genome shotgun (WGS) entry which is preliminary data.</text>
</comment>
<evidence type="ECO:0000256" key="8">
    <source>
        <dbReference type="SAM" id="SignalP"/>
    </source>
</evidence>
<evidence type="ECO:0000256" key="5">
    <source>
        <dbReference type="ARBA" id="ARBA00022729"/>
    </source>
</evidence>
<dbReference type="InterPro" id="IPR005017">
    <property type="entry name" value="OMPP1/FadL/TodX"/>
</dbReference>
<name>A0ABM9DUZ4_9HYPH</name>
<feature type="chain" id="PRO_5047278250" evidence="8">
    <location>
        <begin position="26"/>
        <end position="415"/>
    </location>
</feature>
<reference evidence="9" key="1">
    <citation type="submission" date="2022-03" db="EMBL/GenBank/DDBJ databases">
        <authorList>
            <person name="Brunel B."/>
        </authorList>
    </citation>
    <scope>NUCLEOTIDE SEQUENCE</scope>
    <source>
        <strain evidence="9">STM4922sample</strain>
    </source>
</reference>
<keyword evidence="3" id="KW-1134">Transmembrane beta strand</keyword>
<evidence type="ECO:0000256" key="4">
    <source>
        <dbReference type="ARBA" id="ARBA00022692"/>
    </source>
</evidence>
<dbReference type="Pfam" id="PF03349">
    <property type="entry name" value="Toluene_X"/>
    <property type="match status" value="1"/>
</dbReference>
<gene>
    <name evidence="9" type="ORF">MES4922_250035</name>
</gene>
<evidence type="ECO:0000256" key="3">
    <source>
        <dbReference type="ARBA" id="ARBA00022452"/>
    </source>
</evidence>
<proteinExistence type="inferred from homology"/>
<evidence type="ECO:0000256" key="6">
    <source>
        <dbReference type="ARBA" id="ARBA00023136"/>
    </source>
</evidence>
<evidence type="ECO:0000256" key="7">
    <source>
        <dbReference type="ARBA" id="ARBA00023237"/>
    </source>
</evidence>
<evidence type="ECO:0000256" key="1">
    <source>
        <dbReference type="ARBA" id="ARBA00004571"/>
    </source>
</evidence>
<keyword evidence="4" id="KW-0812">Transmembrane</keyword>